<dbReference type="InterPro" id="IPR001902">
    <property type="entry name" value="SLC26A/SulP_fam"/>
</dbReference>
<protein>
    <submittedName>
        <fullName evidence="7">Sulfate transporter</fullName>
    </submittedName>
</protein>
<evidence type="ECO:0000313" key="7">
    <source>
        <dbReference type="EMBL" id="EDY17223.1"/>
    </source>
</evidence>
<keyword evidence="4 5" id="KW-0472">Membrane</keyword>
<dbReference type="InterPro" id="IPR036513">
    <property type="entry name" value="STAS_dom_sf"/>
</dbReference>
<evidence type="ECO:0000259" key="6">
    <source>
        <dbReference type="PROSITE" id="PS50801"/>
    </source>
</evidence>
<dbReference type="CDD" id="cd07042">
    <property type="entry name" value="STAS_SulP_like_sulfate_transporter"/>
    <property type="match status" value="1"/>
</dbReference>
<feature type="transmembrane region" description="Helical" evidence="5">
    <location>
        <begin position="114"/>
        <end position="135"/>
    </location>
</feature>
<dbReference type="RefSeq" id="WP_006982562.1">
    <property type="nucleotide sequence ID" value="NZ_ABVL01000022.1"/>
</dbReference>
<organism evidence="7 8">
    <name type="scientific">Chthoniobacter flavus Ellin428</name>
    <dbReference type="NCBI Taxonomy" id="497964"/>
    <lineage>
        <taxon>Bacteria</taxon>
        <taxon>Pseudomonadati</taxon>
        <taxon>Verrucomicrobiota</taxon>
        <taxon>Spartobacteria</taxon>
        <taxon>Chthoniobacterales</taxon>
        <taxon>Chthoniobacteraceae</taxon>
        <taxon>Chthoniobacter</taxon>
    </lineage>
</organism>
<keyword evidence="8" id="KW-1185">Reference proteome</keyword>
<dbReference type="Gene3D" id="3.30.750.24">
    <property type="entry name" value="STAS domain"/>
    <property type="match status" value="1"/>
</dbReference>
<evidence type="ECO:0000256" key="4">
    <source>
        <dbReference type="ARBA" id="ARBA00023136"/>
    </source>
</evidence>
<feature type="domain" description="STAS" evidence="6">
    <location>
        <begin position="452"/>
        <end position="567"/>
    </location>
</feature>
<keyword evidence="2 5" id="KW-0812">Transmembrane</keyword>
<feature type="transmembrane region" description="Helical" evidence="5">
    <location>
        <begin position="89"/>
        <end position="108"/>
    </location>
</feature>
<evidence type="ECO:0000256" key="1">
    <source>
        <dbReference type="ARBA" id="ARBA00004141"/>
    </source>
</evidence>
<feature type="transmembrane region" description="Helical" evidence="5">
    <location>
        <begin position="402"/>
        <end position="427"/>
    </location>
</feature>
<evidence type="ECO:0000256" key="2">
    <source>
        <dbReference type="ARBA" id="ARBA00022692"/>
    </source>
</evidence>
<proteinExistence type="predicted"/>
<evidence type="ECO:0000256" key="5">
    <source>
        <dbReference type="SAM" id="Phobius"/>
    </source>
</evidence>
<dbReference type="PANTHER" id="PTHR11814">
    <property type="entry name" value="SULFATE TRANSPORTER"/>
    <property type="match status" value="1"/>
</dbReference>
<dbReference type="InParanoid" id="B4D8K1"/>
<dbReference type="SUPFAM" id="SSF52091">
    <property type="entry name" value="SpoIIaa-like"/>
    <property type="match status" value="1"/>
</dbReference>
<dbReference type="InterPro" id="IPR011547">
    <property type="entry name" value="SLC26A/SulP_dom"/>
</dbReference>
<feature type="transmembrane region" description="Helical" evidence="5">
    <location>
        <begin position="221"/>
        <end position="241"/>
    </location>
</feature>
<gene>
    <name evidence="7" type="ORF">CfE428DRAFT_5241</name>
</gene>
<dbReference type="STRING" id="497964.CfE428DRAFT_5241"/>
<dbReference type="eggNOG" id="COG0659">
    <property type="taxonomic scope" value="Bacteria"/>
</dbReference>
<name>B4D8K1_9BACT</name>
<dbReference type="InterPro" id="IPR002645">
    <property type="entry name" value="STAS_dom"/>
</dbReference>
<evidence type="ECO:0000256" key="3">
    <source>
        <dbReference type="ARBA" id="ARBA00022989"/>
    </source>
</evidence>
<reference evidence="7 8" key="1">
    <citation type="journal article" date="2011" name="J. Bacteriol.">
        <title>Genome sequence of Chthoniobacter flavus Ellin428, an aerobic heterotrophic soil bacterium.</title>
        <authorList>
            <person name="Kant R."/>
            <person name="van Passel M.W."/>
            <person name="Palva A."/>
            <person name="Lucas S."/>
            <person name="Lapidus A."/>
            <person name="Glavina Del Rio T."/>
            <person name="Dalin E."/>
            <person name="Tice H."/>
            <person name="Bruce D."/>
            <person name="Goodwin L."/>
            <person name="Pitluck S."/>
            <person name="Larimer F.W."/>
            <person name="Land M.L."/>
            <person name="Hauser L."/>
            <person name="Sangwan P."/>
            <person name="de Vos W.M."/>
            <person name="Janssen P.H."/>
            <person name="Smidt H."/>
        </authorList>
    </citation>
    <scope>NUCLEOTIDE SEQUENCE [LARGE SCALE GENOMIC DNA]</scope>
    <source>
        <strain evidence="7 8">Ellin428</strain>
    </source>
</reference>
<dbReference type="NCBIfam" id="TIGR00815">
    <property type="entry name" value="sulP"/>
    <property type="match status" value="1"/>
</dbReference>
<sequence>MSAPSTRDGPPGGFGYGRLRLPALEWLRSYQRSWFRTDLAAGVTLAAYMLPAALGDASLAHLPPQAGLYACLFGGLVFWLFCSSRHTAVSVTSAISLLVGSSLGGMAGEDVARFSAMAAATALLAAAIAFVAWLVRAGSVVNFISETVMTGFKLGVAMVLASTQLPKLFGVPGGHGDVWECFGVFFRHIHETNEASLLLGGGALAVLILGKKLLPHKPVALFVVVGGIALATFIDLGVHGVKLLGEVPRGLPVPSLPAVDRHEISELLPLALACFLLGAVETAAIGRMFAAKHGYRFDSNQEFLAIAASNLASGLMHGFPVSGGTSQSLVNESSGARTSLSGLISAVLIAIVAVFFTELLRNLPQPVLAAVVLMAVASLVKVEELRRLWRVHRAEFLVAMTAFLGVLWEGLLKGVLVGAVISLVLLIRRVSTPHVAFLGRIPGAQRYSDLERHADNEPTPGILAFRVEAGIVYFNTDHIFDSVLKRLNAATEPIHLVICDLSTSPRIDMAGAHLFLTLHAELAKRGIALRVVEAHSNVRDMLRVEGLEEKIGRIDRFTSLAHAIDDDRKTPA</sequence>
<dbReference type="EMBL" id="ABVL01000022">
    <property type="protein sequence ID" value="EDY17223.1"/>
    <property type="molecule type" value="Genomic_DNA"/>
</dbReference>
<dbReference type="GO" id="GO:0055085">
    <property type="term" value="P:transmembrane transport"/>
    <property type="evidence" value="ECO:0007669"/>
    <property type="project" value="InterPro"/>
</dbReference>
<evidence type="ECO:0000313" key="8">
    <source>
        <dbReference type="Proteomes" id="UP000005824"/>
    </source>
</evidence>
<dbReference type="PROSITE" id="PS50801">
    <property type="entry name" value="STAS"/>
    <property type="match status" value="1"/>
</dbReference>
<feature type="transmembrane region" description="Helical" evidence="5">
    <location>
        <begin position="34"/>
        <end position="54"/>
    </location>
</feature>
<comment type="caution">
    <text evidence="7">The sequence shown here is derived from an EMBL/GenBank/DDBJ whole genome shotgun (WGS) entry which is preliminary data.</text>
</comment>
<feature type="transmembrane region" description="Helical" evidence="5">
    <location>
        <begin position="267"/>
        <end position="290"/>
    </location>
</feature>
<dbReference type="Pfam" id="PF00916">
    <property type="entry name" value="Sulfate_transp"/>
    <property type="match status" value="1"/>
</dbReference>
<dbReference type="Pfam" id="PF01740">
    <property type="entry name" value="STAS"/>
    <property type="match status" value="1"/>
</dbReference>
<feature type="transmembrane region" description="Helical" evidence="5">
    <location>
        <begin position="66"/>
        <end position="82"/>
    </location>
</feature>
<comment type="subcellular location">
    <subcellularLocation>
        <location evidence="1">Membrane</location>
        <topology evidence="1">Multi-pass membrane protein</topology>
    </subcellularLocation>
</comment>
<dbReference type="Proteomes" id="UP000005824">
    <property type="component" value="Unassembled WGS sequence"/>
</dbReference>
<dbReference type="GO" id="GO:0016020">
    <property type="term" value="C:membrane"/>
    <property type="evidence" value="ECO:0007669"/>
    <property type="project" value="UniProtKB-SubCell"/>
</dbReference>
<keyword evidence="3 5" id="KW-1133">Transmembrane helix</keyword>
<accession>B4D8K1</accession>
<dbReference type="AlphaFoldDB" id="B4D8K1"/>
<feature type="transmembrane region" description="Helical" evidence="5">
    <location>
        <begin position="363"/>
        <end position="382"/>
    </location>
</feature>
<feature type="transmembrane region" description="Helical" evidence="5">
    <location>
        <begin position="339"/>
        <end position="356"/>
    </location>
</feature>